<accession>A0A830G9D0</accession>
<proteinExistence type="predicted"/>
<dbReference type="EMBL" id="BMOQ01000002">
    <property type="protein sequence ID" value="GGN11007.1"/>
    <property type="molecule type" value="Genomic_DNA"/>
</dbReference>
<feature type="transmembrane region" description="Helical" evidence="1">
    <location>
        <begin position="164"/>
        <end position="186"/>
    </location>
</feature>
<feature type="transmembrane region" description="Helical" evidence="1">
    <location>
        <begin position="89"/>
        <end position="113"/>
    </location>
</feature>
<gene>
    <name evidence="2" type="ORF">GCM10009021_08700</name>
</gene>
<keyword evidence="1" id="KW-0812">Transmembrane</keyword>
<reference evidence="2 3" key="1">
    <citation type="journal article" date="2019" name="Int. J. Syst. Evol. Microbiol.">
        <title>The Global Catalogue of Microorganisms (GCM) 10K type strain sequencing project: providing services to taxonomists for standard genome sequencing and annotation.</title>
        <authorList>
            <consortium name="The Broad Institute Genomics Platform"/>
            <consortium name="The Broad Institute Genome Sequencing Center for Infectious Disease"/>
            <person name="Wu L."/>
            <person name="Ma J."/>
        </authorList>
    </citation>
    <scope>NUCLEOTIDE SEQUENCE [LARGE SCALE GENOMIC DNA]</scope>
    <source>
        <strain evidence="2 3">JCM 16331</strain>
    </source>
</reference>
<evidence type="ECO:0008006" key="4">
    <source>
        <dbReference type="Google" id="ProtNLM"/>
    </source>
</evidence>
<feature type="transmembrane region" description="Helical" evidence="1">
    <location>
        <begin position="133"/>
        <end position="152"/>
    </location>
</feature>
<protein>
    <recommendedName>
        <fullName evidence="4">Permease</fullName>
    </recommendedName>
</protein>
<keyword evidence="1" id="KW-1133">Transmembrane helix</keyword>
<organism evidence="2 3">
    <name type="scientific">Halarchaeum nitratireducens</name>
    <dbReference type="NCBI Taxonomy" id="489913"/>
    <lineage>
        <taxon>Archaea</taxon>
        <taxon>Methanobacteriati</taxon>
        <taxon>Methanobacteriota</taxon>
        <taxon>Stenosarchaea group</taxon>
        <taxon>Halobacteria</taxon>
        <taxon>Halobacteriales</taxon>
        <taxon>Halobacteriaceae</taxon>
    </lineage>
</organism>
<dbReference type="AlphaFoldDB" id="A0A830G9D0"/>
<comment type="caution">
    <text evidence="2">The sequence shown here is derived from an EMBL/GenBank/DDBJ whole genome shotgun (WGS) entry which is preliminary data.</text>
</comment>
<keyword evidence="3" id="KW-1185">Reference proteome</keyword>
<sequence>MDRESPTYKRIADDSDRMSVLDLLIGASVGQRVVVVGTLVLYGYLAVRRPSTARAAAERGAKTLGMLTTLVLAALLLASAIGRLLPRDAVAGLIGGAAGVPGVVLAGLVGGALPGGPYAVYPIIAEVADNGAGLAAVLALLVGYGGIGLLRVPYGLVFFEERIVAARVAIGVVVTVAFAAVIAVVIGA</sequence>
<keyword evidence="1" id="KW-0472">Membrane</keyword>
<feature type="transmembrane region" description="Helical" evidence="1">
    <location>
        <begin position="20"/>
        <end position="44"/>
    </location>
</feature>
<evidence type="ECO:0000313" key="2">
    <source>
        <dbReference type="EMBL" id="GGN11007.1"/>
    </source>
</evidence>
<evidence type="ECO:0000256" key="1">
    <source>
        <dbReference type="SAM" id="Phobius"/>
    </source>
</evidence>
<evidence type="ECO:0000313" key="3">
    <source>
        <dbReference type="Proteomes" id="UP000608850"/>
    </source>
</evidence>
<name>A0A830G9D0_9EURY</name>
<dbReference type="Proteomes" id="UP000608850">
    <property type="component" value="Unassembled WGS sequence"/>
</dbReference>
<feature type="transmembrane region" description="Helical" evidence="1">
    <location>
        <begin position="64"/>
        <end position="82"/>
    </location>
</feature>